<evidence type="ECO:0000256" key="2">
    <source>
        <dbReference type="ARBA" id="ARBA00022801"/>
    </source>
</evidence>
<dbReference type="Pfam" id="PF22422">
    <property type="entry name" value="MGH1-like_GH"/>
    <property type="match status" value="1"/>
</dbReference>
<dbReference type="InterPro" id="IPR004888">
    <property type="entry name" value="Glycoside_hydrolase_63"/>
</dbReference>
<comment type="caution">
    <text evidence="5">The sequence shown here is derived from an EMBL/GenBank/DDBJ whole genome shotgun (WGS) entry which is preliminary data.</text>
</comment>
<evidence type="ECO:0000259" key="4">
    <source>
        <dbReference type="Pfam" id="PF22422"/>
    </source>
</evidence>
<dbReference type="PANTHER" id="PTHR10412:SF11">
    <property type="entry name" value="MANNOSYL-OLIGOSACCHARIDE GLUCOSIDASE"/>
    <property type="match status" value="1"/>
</dbReference>
<comment type="similarity">
    <text evidence="1">Belongs to the glycosyl hydrolase 63 family.</text>
</comment>
<dbReference type="EMBL" id="BAAAHQ010000015">
    <property type="protein sequence ID" value="GAA0929708.1"/>
    <property type="molecule type" value="Genomic_DNA"/>
</dbReference>
<dbReference type="InterPro" id="IPR054491">
    <property type="entry name" value="MGH1-like_GH"/>
</dbReference>
<dbReference type="InterPro" id="IPR008928">
    <property type="entry name" value="6-hairpin_glycosidase_sf"/>
</dbReference>
<evidence type="ECO:0000256" key="3">
    <source>
        <dbReference type="ARBA" id="ARBA00023295"/>
    </source>
</evidence>
<dbReference type="Gene3D" id="1.50.10.10">
    <property type="match status" value="1"/>
</dbReference>
<reference evidence="5 6" key="1">
    <citation type="journal article" date="2019" name="Int. J. Syst. Evol. Microbiol.">
        <title>The Global Catalogue of Microorganisms (GCM) 10K type strain sequencing project: providing services to taxonomists for standard genome sequencing and annotation.</title>
        <authorList>
            <consortium name="The Broad Institute Genomics Platform"/>
            <consortium name="The Broad Institute Genome Sequencing Center for Infectious Disease"/>
            <person name="Wu L."/>
            <person name="Ma J."/>
        </authorList>
    </citation>
    <scope>NUCLEOTIDE SEQUENCE [LARGE SCALE GENOMIC DNA]</scope>
    <source>
        <strain evidence="5 6">JCM 11136</strain>
    </source>
</reference>
<dbReference type="Proteomes" id="UP001501578">
    <property type="component" value="Unassembled WGS sequence"/>
</dbReference>
<evidence type="ECO:0000256" key="1">
    <source>
        <dbReference type="ARBA" id="ARBA00010833"/>
    </source>
</evidence>
<name>A0ABN1PKV9_9ACTN</name>
<keyword evidence="6" id="KW-1185">Reference proteome</keyword>
<accession>A0ABN1PKV9</accession>
<organism evidence="5 6">
    <name type="scientific">Nonomuraea longicatena</name>
    <dbReference type="NCBI Taxonomy" id="83682"/>
    <lineage>
        <taxon>Bacteria</taxon>
        <taxon>Bacillati</taxon>
        <taxon>Actinomycetota</taxon>
        <taxon>Actinomycetes</taxon>
        <taxon>Streptosporangiales</taxon>
        <taxon>Streptosporangiaceae</taxon>
        <taxon>Nonomuraea</taxon>
    </lineage>
</organism>
<dbReference type="InterPro" id="IPR012341">
    <property type="entry name" value="6hp_glycosidase-like_sf"/>
</dbReference>
<evidence type="ECO:0000313" key="5">
    <source>
        <dbReference type="EMBL" id="GAA0929708.1"/>
    </source>
</evidence>
<evidence type="ECO:0000313" key="6">
    <source>
        <dbReference type="Proteomes" id="UP001501578"/>
    </source>
</evidence>
<dbReference type="RefSeq" id="WP_343950813.1">
    <property type="nucleotide sequence ID" value="NZ_BAAAHQ010000015.1"/>
</dbReference>
<gene>
    <name evidence="5" type="ORF">GCM10009560_33740</name>
</gene>
<feature type="domain" description="Mannosylglycerate hydrolase MGH1-like glycoside hydrolase" evidence="4">
    <location>
        <begin position="36"/>
        <end position="411"/>
    </location>
</feature>
<dbReference type="SUPFAM" id="SSF48208">
    <property type="entry name" value="Six-hairpin glycosidases"/>
    <property type="match status" value="1"/>
</dbReference>
<protein>
    <submittedName>
        <fullName evidence="5">Trehalase family glycosidase</fullName>
    </submittedName>
</protein>
<dbReference type="GO" id="GO:0016798">
    <property type="term" value="F:hydrolase activity, acting on glycosyl bonds"/>
    <property type="evidence" value="ECO:0007669"/>
    <property type="project" value="UniProtKB-KW"/>
</dbReference>
<keyword evidence="3 5" id="KW-0326">Glycosidase</keyword>
<sequence length="425" mass="46381">MEARPAVDDAALGREAMAVLDANWTGTATVPAPGLYPHQWSWDSAFVSIGLARHRPDRAQAELAALLSGQWATGMVPHIVFRTPEAYFPGPAVWCSHDHPAAPASVLTSGLTTPPLHALAVWWLWRHTGDAAVVRRLYPALAAQHAYLATARDLGGSGLAAIVHPWESGMDDSPAWDAALAALPEIGYGHRGPRLAERRLDSDQDRYVWLALRYRDAGYRAGYLRDEHPFAVEDPLFNGVWLASCEALAELAPVAGADAAPHAEQAARIRSALVERLWDGCFYPRDLRSGRLVRVCTVGAFGPMLDPGLPAAQLRGLLEVLESARFMGATGYPVPSCEIRAAQFDRTRYWRGPSWVNTNWLLRRAAAVHSLDHLGRQLSAGTLRLVRQAGFRECFDPFDGSGRGCRDFSWSAALTLDLLADSVEG</sequence>
<keyword evidence="2" id="KW-0378">Hydrolase</keyword>
<dbReference type="PANTHER" id="PTHR10412">
    <property type="entry name" value="MANNOSYL-OLIGOSACCHARIDE GLUCOSIDASE"/>
    <property type="match status" value="1"/>
</dbReference>
<proteinExistence type="inferred from homology"/>